<evidence type="ECO:0000313" key="1">
    <source>
        <dbReference type="EMBL" id="GHD05873.1"/>
    </source>
</evidence>
<dbReference type="RefSeq" id="WP_189825767.1">
    <property type="nucleotide sequence ID" value="NZ_BMVC01000012.1"/>
</dbReference>
<evidence type="ECO:0008006" key="3">
    <source>
        <dbReference type="Google" id="ProtNLM"/>
    </source>
</evidence>
<gene>
    <name evidence="1" type="ORF">GCM10010334_57070</name>
</gene>
<organism evidence="1 2">
    <name type="scientific">Streptomyces finlayi</name>
    <dbReference type="NCBI Taxonomy" id="67296"/>
    <lineage>
        <taxon>Bacteria</taxon>
        <taxon>Bacillati</taxon>
        <taxon>Actinomycetota</taxon>
        <taxon>Actinomycetes</taxon>
        <taxon>Kitasatosporales</taxon>
        <taxon>Streptomycetaceae</taxon>
        <taxon>Streptomyces</taxon>
    </lineage>
</organism>
<proteinExistence type="predicted"/>
<accession>A0A919CCQ7</accession>
<protein>
    <recommendedName>
        <fullName evidence="3">Immunity protein 52 domain-containing protein</fullName>
    </recommendedName>
</protein>
<reference evidence="1" key="1">
    <citation type="journal article" date="2014" name="Int. J. Syst. Evol. Microbiol.">
        <title>Complete genome sequence of Corynebacterium casei LMG S-19264T (=DSM 44701T), isolated from a smear-ripened cheese.</title>
        <authorList>
            <consortium name="US DOE Joint Genome Institute (JGI-PGF)"/>
            <person name="Walter F."/>
            <person name="Albersmeier A."/>
            <person name="Kalinowski J."/>
            <person name="Ruckert C."/>
        </authorList>
    </citation>
    <scope>NUCLEOTIDE SEQUENCE</scope>
    <source>
        <strain evidence="1">JCM 4637</strain>
    </source>
</reference>
<evidence type="ECO:0000313" key="2">
    <source>
        <dbReference type="Proteomes" id="UP000638353"/>
    </source>
</evidence>
<dbReference type="AlphaFoldDB" id="A0A919CCQ7"/>
<dbReference type="Proteomes" id="UP000638353">
    <property type="component" value="Unassembled WGS sequence"/>
</dbReference>
<name>A0A919CCQ7_9ACTN</name>
<reference evidence="1" key="2">
    <citation type="submission" date="2020-09" db="EMBL/GenBank/DDBJ databases">
        <authorList>
            <person name="Sun Q."/>
            <person name="Ohkuma M."/>
        </authorList>
    </citation>
    <scope>NUCLEOTIDE SEQUENCE</scope>
    <source>
        <strain evidence="1">JCM 4637</strain>
    </source>
</reference>
<dbReference type="EMBL" id="BMVC01000012">
    <property type="protein sequence ID" value="GHD05873.1"/>
    <property type="molecule type" value="Genomic_DNA"/>
</dbReference>
<comment type="caution">
    <text evidence="1">The sequence shown here is derived from an EMBL/GenBank/DDBJ whole genome shotgun (WGS) entry which is preliminary data.</text>
</comment>
<sequence length="235" mass="24563">MECMVRGFWGPRAESAEALASRWKATLDRLAELLPEAVPGGGEGWHRIRTNGPALPLRPDVPSLLAALEEELAEDDWSDQTGVAPSLVCEGAPGWEVSVSGRGGGVSGHLSQAVLVDVECPDGAELPEAELLAALAELWDPDYGNVVDHDLLGTLREAGAKVGEPSAGRVGYLSPARAALVPDELKAVRTPLSTGGVLLDIAAPGDHEAALAAHLCLRESGALQPLPKPMDRSKL</sequence>